<name>A0A132N6H2_9ACTN</name>
<gene>
    <name evidence="7" type="ORF">TH66_02245</name>
    <name evidence="6" type="ORF">TR74_23705</name>
</gene>
<evidence type="ECO:0000256" key="2">
    <source>
        <dbReference type="ARBA" id="ARBA00023125"/>
    </source>
</evidence>
<dbReference type="PROSITE" id="PS50110">
    <property type="entry name" value="RESPONSE_REGULATORY"/>
    <property type="match status" value="1"/>
</dbReference>
<dbReference type="GO" id="GO:0006355">
    <property type="term" value="P:regulation of DNA-templated transcription"/>
    <property type="evidence" value="ECO:0007669"/>
    <property type="project" value="InterPro"/>
</dbReference>
<dbReference type="Pfam" id="PF00072">
    <property type="entry name" value="Response_reg"/>
    <property type="match status" value="1"/>
</dbReference>
<evidence type="ECO:0000259" key="4">
    <source>
        <dbReference type="PROSITE" id="PS50043"/>
    </source>
</evidence>
<dbReference type="Proteomes" id="UP000070659">
    <property type="component" value="Unassembled WGS sequence"/>
</dbReference>
<dbReference type="CDD" id="cd06170">
    <property type="entry name" value="LuxR_C_like"/>
    <property type="match status" value="1"/>
</dbReference>
<dbReference type="PANTHER" id="PTHR43214">
    <property type="entry name" value="TWO-COMPONENT RESPONSE REGULATOR"/>
    <property type="match status" value="1"/>
</dbReference>
<evidence type="ECO:0000313" key="6">
    <source>
        <dbReference type="EMBL" id="KWX05443.1"/>
    </source>
</evidence>
<dbReference type="CDD" id="cd17535">
    <property type="entry name" value="REC_NarL-like"/>
    <property type="match status" value="1"/>
</dbReference>
<dbReference type="Proteomes" id="UP000070598">
    <property type="component" value="Unassembled WGS sequence"/>
</dbReference>
<protein>
    <submittedName>
        <fullName evidence="7">LuxR family transcriptional regulator</fullName>
    </submittedName>
</protein>
<dbReference type="InterPro" id="IPR000792">
    <property type="entry name" value="Tscrpt_reg_LuxR_C"/>
</dbReference>
<dbReference type="EMBL" id="JYIJ01000011">
    <property type="protein sequence ID" value="KWX05597.1"/>
    <property type="molecule type" value="Genomic_DNA"/>
</dbReference>
<dbReference type="PRINTS" id="PR00038">
    <property type="entry name" value="HTHLUXR"/>
</dbReference>
<dbReference type="Gene3D" id="3.40.50.2300">
    <property type="match status" value="1"/>
</dbReference>
<dbReference type="NCBIfam" id="NF047785">
    <property type="entry name" value="respo_reg_MadR"/>
    <property type="match status" value="1"/>
</dbReference>
<dbReference type="Pfam" id="PF00196">
    <property type="entry name" value="GerE"/>
    <property type="match status" value="1"/>
</dbReference>
<dbReference type="AlphaFoldDB" id="A0A132N6H2"/>
<dbReference type="SMART" id="SM00448">
    <property type="entry name" value="REC"/>
    <property type="match status" value="1"/>
</dbReference>
<feature type="domain" description="Response regulatory" evidence="5">
    <location>
        <begin position="12"/>
        <end position="131"/>
    </location>
</feature>
<sequence>MRGQEEPMSDIRIVLVDDHAIVRQGLRTILSREPGLAVVGEAAAADVALALIDETRPDIVLLDLKLSTSSDSEGLTLCSQITTRYPEIKVLVLTTFLDEWLVMESIKQGAKGYVVKDVDAIELVRAIRAVQRGESAFDAHSAAMLVRSLNGNQGADDVIRQITPREREVLALLARGMSNVAIGKELFISETTVKFHVSNVMRKLGVTRRAEAVYAASKIGLI</sequence>
<feature type="modified residue" description="4-aspartylphosphate" evidence="3">
    <location>
        <position position="63"/>
    </location>
</feature>
<feature type="domain" description="HTH luxR-type" evidence="4">
    <location>
        <begin position="155"/>
        <end position="220"/>
    </location>
</feature>
<dbReference type="InterPro" id="IPR016032">
    <property type="entry name" value="Sig_transdc_resp-reg_C-effctor"/>
</dbReference>
<evidence type="ECO:0000256" key="3">
    <source>
        <dbReference type="PROSITE-ProRule" id="PRU00169"/>
    </source>
</evidence>
<evidence type="ECO:0000256" key="1">
    <source>
        <dbReference type="ARBA" id="ARBA00022553"/>
    </source>
</evidence>
<dbReference type="InterPro" id="IPR011006">
    <property type="entry name" value="CheY-like_superfamily"/>
</dbReference>
<keyword evidence="2" id="KW-0238">DNA-binding</keyword>
<dbReference type="SUPFAM" id="SSF52172">
    <property type="entry name" value="CheY-like"/>
    <property type="match status" value="1"/>
</dbReference>
<comment type="caution">
    <text evidence="7">The sequence shown here is derived from an EMBL/GenBank/DDBJ whole genome shotgun (WGS) entry which is preliminary data.</text>
</comment>
<evidence type="ECO:0000313" key="8">
    <source>
        <dbReference type="Proteomes" id="UP000070598"/>
    </source>
</evidence>
<dbReference type="InterPro" id="IPR039420">
    <property type="entry name" value="WalR-like"/>
</dbReference>
<dbReference type="InterPro" id="IPR058245">
    <property type="entry name" value="NreC/VraR/RcsB-like_REC"/>
</dbReference>
<dbReference type="SMART" id="SM00421">
    <property type="entry name" value="HTH_LUXR"/>
    <property type="match status" value="1"/>
</dbReference>
<evidence type="ECO:0000313" key="7">
    <source>
        <dbReference type="EMBL" id="KWX05597.1"/>
    </source>
</evidence>
<dbReference type="PROSITE" id="PS00622">
    <property type="entry name" value="HTH_LUXR_1"/>
    <property type="match status" value="1"/>
</dbReference>
<proteinExistence type="predicted"/>
<organism evidence="7 9">
    <name type="scientific">Carbonactinospora thermoautotrophica</name>
    <dbReference type="NCBI Taxonomy" id="1469144"/>
    <lineage>
        <taxon>Bacteria</taxon>
        <taxon>Bacillati</taxon>
        <taxon>Actinomycetota</taxon>
        <taxon>Actinomycetes</taxon>
        <taxon>Kitasatosporales</taxon>
        <taxon>Carbonactinosporaceae</taxon>
        <taxon>Carbonactinospora</taxon>
    </lineage>
</organism>
<dbReference type="EMBL" id="JYIK01001119">
    <property type="protein sequence ID" value="KWX05443.1"/>
    <property type="molecule type" value="Genomic_DNA"/>
</dbReference>
<reference evidence="8" key="2">
    <citation type="submission" date="2015-02" db="EMBL/GenBank/DDBJ databases">
        <title>Physiological reanalysis, assessment of diazotrophy, and genome sequences of multiple isolates of Streptomyces thermoautotrophicus.</title>
        <authorList>
            <person name="MacKellar D.C."/>
            <person name="Lieber L."/>
            <person name="Norman J."/>
            <person name="Bolger A."/>
            <person name="Tobin C."/>
            <person name="Murray J.W."/>
            <person name="Friesen M."/>
            <person name="Prell J."/>
        </authorList>
    </citation>
    <scope>NUCLEOTIDE SEQUENCE [LARGE SCALE GENOMIC DNA]</scope>
    <source>
        <strain evidence="8">UBT1</strain>
    </source>
</reference>
<dbReference type="SUPFAM" id="SSF46894">
    <property type="entry name" value="C-terminal effector domain of the bipartite response regulators"/>
    <property type="match status" value="1"/>
</dbReference>
<keyword evidence="1 3" id="KW-0597">Phosphoprotein</keyword>
<evidence type="ECO:0000313" key="9">
    <source>
        <dbReference type="Proteomes" id="UP000070659"/>
    </source>
</evidence>
<accession>A0A132N6H2</accession>
<reference evidence="7 9" key="1">
    <citation type="submission" date="2015-02" db="EMBL/GenBank/DDBJ databases">
        <title>Physiological reanalysis, assessment of diazotrophy, and genome sequences of multiple isolates of Streptomyces thermoautotrophicus.</title>
        <authorList>
            <person name="MacKellar D.C."/>
            <person name="Lieber L."/>
            <person name="Norman J."/>
            <person name="Bolger A."/>
            <person name="Tobin C."/>
            <person name="Murray J.W."/>
            <person name="Prell J."/>
        </authorList>
    </citation>
    <scope>NUCLEOTIDE SEQUENCE [LARGE SCALE GENOMIC DNA]</scope>
    <source>
        <strain evidence="7 9">UBT1</strain>
    </source>
</reference>
<dbReference type="PATRIC" id="fig|1469144.8.peg.5082"/>
<dbReference type="InterPro" id="IPR001789">
    <property type="entry name" value="Sig_transdc_resp-reg_receiver"/>
</dbReference>
<dbReference type="GO" id="GO:0003677">
    <property type="term" value="F:DNA binding"/>
    <property type="evidence" value="ECO:0007669"/>
    <property type="project" value="UniProtKB-KW"/>
</dbReference>
<dbReference type="GO" id="GO:0000160">
    <property type="term" value="P:phosphorelay signal transduction system"/>
    <property type="evidence" value="ECO:0007669"/>
    <property type="project" value="InterPro"/>
</dbReference>
<evidence type="ECO:0000259" key="5">
    <source>
        <dbReference type="PROSITE" id="PS50110"/>
    </source>
</evidence>
<dbReference type="PANTHER" id="PTHR43214:SF43">
    <property type="entry name" value="TWO-COMPONENT RESPONSE REGULATOR"/>
    <property type="match status" value="1"/>
</dbReference>
<dbReference type="PROSITE" id="PS50043">
    <property type="entry name" value="HTH_LUXR_2"/>
    <property type="match status" value="1"/>
</dbReference>